<name>A0A7W7GPZ2_9MICC</name>
<dbReference type="RefSeq" id="WP_184241825.1">
    <property type="nucleotide sequence ID" value="NZ_JACHNA010000001.1"/>
</dbReference>
<proteinExistence type="predicted"/>
<dbReference type="AlphaFoldDB" id="A0A7W7GPZ2"/>
<evidence type="ECO:0000313" key="2">
    <source>
        <dbReference type="EMBL" id="MBB4736168.1"/>
    </source>
</evidence>
<evidence type="ECO:0008006" key="4">
    <source>
        <dbReference type="Google" id="ProtNLM"/>
    </source>
</evidence>
<feature type="compositionally biased region" description="Acidic residues" evidence="1">
    <location>
        <begin position="230"/>
        <end position="252"/>
    </location>
</feature>
<reference evidence="2 3" key="1">
    <citation type="submission" date="2020-08" db="EMBL/GenBank/DDBJ databases">
        <title>Sequencing the genomes of 1000 actinobacteria strains.</title>
        <authorList>
            <person name="Klenk H.-P."/>
        </authorList>
    </citation>
    <scope>NUCLEOTIDE SEQUENCE [LARGE SCALE GENOMIC DNA]</scope>
    <source>
        <strain evidence="2 3">DSM 23974</strain>
    </source>
</reference>
<gene>
    <name evidence="2" type="ORF">HDA30_001676</name>
</gene>
<protein>
    <recommendedName>
        <fullName evidence="4">DUF4194 domain-containing protein</fullName>
    </recommendedName>
</protein>
<feature type="region of interest" description="Disordered" evidence="1">
    <location>
        <begin position="228"/>
        <end position="252"/>
    </location>
</feature>
<dbReference type="InterPro" id="IPR025449">
    <property type="entry name" value="JetB"/>
</dbReference>
<dbReference type="Pfam" id="PF13835">
    <property type="entry name" value="DUF4194"/>
    <property type="match status" value="1"/>
</dbReference>
<feature type="compositionally biased region" description="Basic and acidic residues" evidence="1">
    <location>
        <begin position="1"/>
        <end position="18"/>
    </location>
</feature>
<feature type="region of interest" description="Disordered" evidence="1">
    <location>
        <begin position="1"/>
        <end position="33"/>
    </location>
</feature>
<keyword evidence="3" id="KW-1185">Reference proteome</keyword>
<dbReference type="Proteomes" id="UP000540191">
    <property type="component" value="Unassembled WGS sequence"/>
</dbReference>
<sequence length="252" mass="28772">MTETPHEHDEAQQERDGAPADDAFVSAEPLEADPEDACFPGDRGALAPHVRRVLVRLLQRRHLDAEQHRQDWAVLLEHREAIESRLHELFVRLVVDHDRGLAYKQQVRSDELDVPILLKDEAYTRAETLVLVYLRGVYQREITAGEAAARVDLEEIEQTVLSYFSRDDGDVARRQRAVHTALNRLTHEGVVVLDSPQRYRITPLVEIVLSAERLRELEQWLREQAADEALAGDEADADHDEADADIDEEDAR</sequence>
<evidence type="ECO:0000256" key="1">
    <source>
        <dbReference type="SAM" id="MobiDB-lite"/>
    </source>
</evidence>
<comment type="caution">
    <text evidence="2">The sequence shown here is derived from an EMBL/GenBank/DDBJ whole genome shotgun (WGS) entry which is preliminary data.</text>
</comment>
<accession>A0A7W7GPZ2</accession>
<dbReference type="EMBL" id="JACHNA010000001">
    <property type="protein sequence ID" value="MBB4736168.1"/>
    <property type="molecule type" value="Genomic_DNA"/>
</dbReference>
<evidence type="ECO:0000313" key="3">
    <source>
        <dbReference type="Proteomes" id="UP000540191"/>
    </source>
</evidence>
<organism evidence="2 3">
    <name type="scientific">Micrococcus cohnii</name>
    <dbReference type="NCBI Taxonomy" id="993416"/>
    <lineage>
        <taxon>Bacteria</taxon>
        <taxon>Bacillati</taxon>
        <taxon>Actinomycetota</taxon>
        <taxon>Actinomycetes</taxon>
        <taxon>Micrococcales</taxon>
        <taxon>Micrococcaceae</taxon>
        <taxon>Micrococcus</taxon>
    </lineage>
</organism>